<gene>
    <name evidence="2" type="ORF">EVAR_10769_1</name>
</gene>
<comment type="caution">
    <text evidence="2">The sequence shown here is derived from an EMBL/GenBank/DDBJ whole genome shotgun (WGS) entry which is preliminary data.</text>
</comment>
<proteinExistence type="predicted"/>
<organism evidence="2 3">
    <name type="scientific">Eumeta variegata</name>
    <name type="common">Bagworm moth</name>
    <name type="synonym">Eumeta japonica</name>
    <dbReference type="NCBI Taxonomy" id="151549"/>
    <lineage>
        <taxon>Eukaryota</taxon>
        <taxon>Metazoa</taxon>
        <taxon>Ecdysozoa</taxon>
        <taxon>Arthropoda</taxon>
        <taxon>Hexapoda</taxon>
        <taxon>Insecta</taxon>
        <taxon>Pterygota</taxon>
        <taxon>Neoptera</taxon>
        <taxon>Endopterygota</taxon>
        <taxon>Lepidoptera</taxon>
        <taxon>Glossata</taxon>
        <taxon>Ditrysia</taxon>
        <taxon>Tineoidea</taxon>
        <taxon>Psychidae</taxon>
        <taxon>Oiketicinae</taxon>
        <taxon>Eumeta</taxon>
    </lineage>
</organism>
<feature type="region of interest" description="Disordered" evidence="1">
    <location>
        <begin position="1"/>
        <end position="28"/>
    </location>
</feature>
<protein>
    <submittedName>
        <fullName evidence="2">Uncharacterized protein</fullName>
    </submittedName>
</protein>
<sequence>MKRSPRTSQRDVRAGGGRRIRRRQRNGVALNKSTRLWSQLVAQMARAAAWPAHGARRRRCRTRRTRRRARNAASCFTIDLRSRPETF</sequence>
<evidence type="ECO:0000256" key="1">
    <source>
        <dbReference type="SAM" id="MobiDB-lite"/>
    </source>
</evidence>
<keyword evidence="3" id="KW-1185">Reference proteome</keyword>
<dbReference type="EMBL" id="BGZK01000489">
    <property type="protein sequence ID" value="GBP46801.1"/>
    <property type="molecule type" value="Genomic_DNA"/>
</dbReference>
<evidence type="ECO:0000313" key="2">
    <source>
        <dbReference type="EMBL" id="GBP46801.1"/>
    </source>
</evidence>
<reference evidence="2 3" key="1">
    <citation type="journal article" date="2019" name="Commun. Biol.">
        <title>The bagworm genome reveals a unique fibroin gene that provides high tensile strength.</title>
        <authorList>
            <person name="Kono N."/>
            <person name="Nakamura H."/>
            <person name="Ohtoshi R."/>
            <person name="Tomita M."/>
            <person name="Numata K."/>
            <person name="Arakawa K."/>
        </authorList>
    </citation>
    <scope>NUCLEOTIDE SEQUENCE [LARGE SCALE GENOMIC DNA]</scope>
</reference>
<name>A0A4C1W6V9_EUMVA</name>
<evidence type="ECO:0000313" key="3">
    <source>
        <dbReference type="Proteomes" id="UP000299102"/>
    </source>
</evidence>
<feature type="compositionally biased region" description="Basic residues" evidence="1">
    <location>
        <begin position="16"/>
        <end position="25"/>
    </location>
</feature>
<dbReference type="AlphaFoldDB" id="A0A4C1W6V9"/>
<accession>A0A4C1W6V9</accession>
<dbReference type="Proteomes" id="UP000299102">
    <property type="component" value="Unassembled WGS sequence"/>
</dbReference>